<name>A0ACB8UYE8_9EURO</name>
<proteinExistence type="predicted"/>
<evidence type="ECO:0000313" key="1">
    <source>
        <dbReference type="EMBL" id="KAI2388252.1"/>
    </source>
</evidence>
<organism evidence="1">
    <name type="scientific">Ophidiomyces ophidiicola</name>
    <dbReference type="NCBI Taxonomy" id="1387563"/>
    <lineage>
        <taxon>Eukaryota</taxon>
        <taxon>Fungi</taxon>
        <taxon>Dikarya</taxon>
        <taxon>Ascomycota</taxon>
        <taxon>Pezizomycotina</taxon>
        <taxon>Eurotiomycetes</taxon>
        <taxon>Eurotiomycetidae</taxon>
        <taxon>Onygenales</taxon>
        <taxon>Onygenaceae</taxon>
        <taxon>Ophidiomyces</taxon>
    </lineage>
</organism>
<reference evidence="1" key="1">
    <citation type="journal article" date="2022" name="bioRxiv">
        <title>Population genetic analysis of Ophidiomyces ophidiicola, the causative agent of snake fungal disease, indicates recent introductions to the USA.</title>
        <authorList>
            <person name="Ladner J.T."/>
            <person name="Palmer J.M."/>
            <person name="Ettinger C.L."/>
            <person name="Stajich J.E."/>
            <person name="Farrell T.M."/>
            <person name="Glorioso B.M."/>
            <person name="Lawson B."/>
            <person name="Price S.J."/>
            <person name="Stengle A.G."/>
            <person name="Grear D.A."/>
            <person name="Lorch J.M."/>
        </authorList>
    </citation>
    <scope>NUCLEOTIDE SEQUENCE</scope>
    <source>
        <strain evidence="1">NWHC 24266-5</strain>
    </source>
</reference>
<dbReference type="EMBL" id="JALBCA010000032">
    <property type="protein sequence ID" value="KAI2388252.1"/>
    <property type="molecule type" value="Genomic_DNA"/>
</dbReference>
<protein>
    <submittedName>
        <fullName evidence="1">Uncharacterized protein</fullName>
    </submittedName>
</protein>
<accession>A0ACB8UYE8</accession>
<gene>
    <name evidence="1" type="ORF">LOY88_002652</name>
</gene>
<comment type="caution">
    <text evidence="1">The sequence shown here is derived from an EMBL/GenBank/DDBJ whole genome shotgun (WGS) entry which is preliminary data.</text>
</comment>
<sequence length="358" mass="41161">MKLTQKFQVLLAMTRLQKQWLNVSFSHYGSLYYAGDVQSPTGTHYVRDGRAVKDFGIAIGPTTGRDWVDGGISVLDIERGPWPSVTEYLQAVGSREAKAMKHLIPPKQIALFCGPRLYQPDIGKKRTALARYQQIVDDLIPKDTRITNPYLWHHDLHSDNIYVDPDNPENITGFIDWQSCHISPLFNHNPDPAFLECDDLEPETLDLVPRPNLSGLSPEQRSAAVREYSFLNTFLGWRKLMHAKNPDMHQRFNCERPRRMYGLIFLAHRMFKYGESHFDSLLADLRDTWTDLPVVTSDRPFPFNFSEEDLVCIEWDSDGAVAGTELVAKVKESLGDLWPDKGFIERERYDDCRDASRK</sequence>